<dbReference type="Pfam" id="PF13625">
    <property type="entry name" value="Helicase_C_3"/>
    <property type="match status" value="1"/>
</dbReference>
<reference evidence="3 4" key="2">
    <citation type="submission" date="2016-01" db="EMBL/GenBank/DDBJ databases">
        <title>Microcella alkaliphila JAM AC0309 whole genome shotgun sequence.</title>
        <authorList>
            <person name="Kurata A."/>
            <person name="Hirose Y."/>
            <person name="Kishimoto N."/>
            <person name="Kobayashi T."/>
        </authorList>
    </citation>
    <scope>NUCLEOTIDE SEQUENCE [LARGE SCALE GENOMIC DNA]</scope>
    <source>
        <strain evidence="3 4">JAM AC0309</strain>
    </source>
</reference>
<dbReference type="KEGG" id="malk:MalAC0309_0633"/>
<dbReference type="EMBL" id="AP017315">
    <property type="protein sequence ID" value="BAU31503.1"/>
    <property type="molecule type" value="Genomic_DNA"/>
</dbReference>
<dbReference type="Proteomes" id="UP000218965">
    <property type="component" value="Chromosome"/>
</dbReference>
<feature type="domain" description="Helicase XPB/Ssl2 N-terminal" evidence="2">
    <location>
        <begin position="354"/>
        <end position="483"/>
    </location>
</feature>
<evidence type="ECO:0000313" key="3">
    <source>
        <dbReference type="EMBL" id="BAU31503.1"/>
    </source>
</evidence>
<dbReference type="RefSeq" id="WP_096420746.1">
    <property type="nucleotide sequence ID" value="NZ_AP017315.1"/>
</dbReference>
<feature type="region of interest" description="Disordered" evidence="1">
    <location>
        <begin position="509"/>
        <end position="540"/>
    </location>
</feature>
<dbReference type="OrthoDB" id="3415124at2"/>
<dbReference type="GO" id="GO:0003677">
    <property type="term" value="F:DNA binding"/>
    <property type="evidence" value="ECO:0007669"/>
    <property type="project" value="UniProtKB-KW"/>
</dbReference>
<name>A0A0U5BB92_9MICO</name>
<proteinExistence type="predicted"/>
<protein>
    <submittedName>
        <fullName evidence="3">Putative DNA-binding protein</fullName>
    </submittedName>
</protein>
<organism evidence="3 4">
    <name type="scientific">Microcella alkaliphila</name>
    <dbReference type="NCBI Taxonomy" id="279828"/>
    <lineage>
        <taxon>Bacteria</taxon>
        <taxon>Bacillati</taxon>
        <taxon>Actinomycetota</taxon>
        <taxon>Actinomycetes</taxon>
        <taxon>Micrococcales</taxon>
        <taxon>Microbacteriaceae</taxon>
        <taxon>Microcella</taxon>
    </lineage>
</organism>
<accession>A0A0U5BB92</accession>
<dbReference type="InterPro" id="IPR032830">
    <property type="entry name" value="XPB/Ssl2_N"/>
</dbReference>
<evidence type="ECO:0000313" key="4">
    <source>
        <dbReference type="Proteomes" id="UP000218965"/>
    </source>
</evidence>
<dbReference type="AlphaFoldDB" id="A0A0U5BB92"/>
<evidence type="ECO:0000259" key="2">
    <source>
        <dbReference type="Pfam" id="PF13625"/>
    </source>
</evidence>
<gene>
    <name evidence="3" type="ORF">MalAC0309_0633</name>
</gene>
<sequence>MPAASPASLALAARLRQYDEAELAALIRRRRVSPATLDDLFDLAEALLDDASIASAVADLPRASLAALATAVELDPDGRGVALDTLATRLGVPSADVVAALTIAAERLVVVLDDDTVLVPSAVGSALAGRGTAGTPELSAFALCDDPAPSPLRPVDADDIARLNRVAAEHAFECVVRIGEITRSLDREPARLLARGGVSLPDARRVAAEAAISDEALADHLTLARSAHLVADTSDELIATETAERWRAQPFGDRWATLAVSWSDALPDPLRVELARRAVAGAGDRTAELVAWLYPAADALLTERLDALDRQAALLGITVGGRASTVGAALLSAGSDAATSALAPLLPPEVRQVYLQHDLTIVSPGPLAAELDDRLRGIADVEAAGLAGRYRLSADSVTRAIARGETADTLTRFLAEISLTGVPQPVAYLIDETARRYGSIRVGMLGADEATDLAATTSIRSGDPALIDTLSVDATLTPLGLTRTGPHRLVSRLDPSLVLGTLIDARYPAAPEDGEHPIAPARASRGRGRAPGTRVPATAASAGDPVLEAARRLHGATSSADAAGGDAWVARQWELALRAKLPVHVTVRLPDGTERDFDLEPTGIAAGRVRGRDLAADVERTLPISSIAALEVPE</sequence>
<reference evidence="4" key="1">
    <citation type="submission" date="2015-12" db="EMBL/GenBank/DDBJ databases">
        <authorList>
            <person name="Shamseldin A."/>
            <person name="Moawad H."/>
            <person name="Abd El-Rahim W.M."/>
            <person name="Sadowsky M.J."/>
        </authorList>
    </citation>
    <scope>NUCLEOTIDE SEQUENCE [LARGE SCALE GENOMIC DNA]</scope>
    <source>
        <strain evidence="4">JAM AC0309</strain>
    </source>
</reference>
<evidence type="ECO:0000256" key="1">
    <source>
        <dbReference type="SAM" id="MobiDB-lite"/>
    </source>
</evidence>
<keyword evidence="3" id="KW-0238">DNA-binding</keyword>